<keyword evidence="1" id="KW-0175">Coiled coil</keyword>
<feature type="coiled-coil region" evidence="1">
    <location>
        <begin position="263"/>
        <end position="342"/>
    </location>
</feature>
<evidence type="ECO:0000256" key="1">
    <source>
        <dbReference type="SAM" id="Coils"/>
    </source>
</evidence>
<evidence type="ECO:0000313" key="4">
    <source>
        <dbReference type="Proteomes" id="UP000796880"/>
    </source>
</evidence>
<dbReference type="EMBL" id="VOIH02000004">
    <property type="protein sequence ID" value="KAF3448985.1"/>
    <property type="molecule type" value="Genomic_DNA"/>
</dbReference>
<dbReference type="Proteomes" id="UP000796880">
    <property type="component" value="Unassembled WGS sequence"/>
</dbReference>
<feature type="region of interest" description="Disordered" evidence="2">
    <location>
        <begin position="371"/>
        <end position="420"/>
    </location>
</feature>
<evidence type="ECO:0000313" key="3">
    <source>
        <dbReference type="EMBL" id="KAF3448985.1"/>
    </source>
</evidence>
<sequence>MEAGSSVPVGGEADDVVMVDAPASNSLDPKNFELKDLLSTISEAEVERFRQFYEIPPSVTFKKPERREGPLQGCEGEIAVHTASLDASLLFPMPAVIRRGFARKWLFVNGDWEGLPAAGSKFRVPQGLVKVEWPALPTVGKNVARKVASLKAKTIVKVTKLAMKANLSDARLWNLNQASAELVPEAEEGSSEPAVVDAIKTIKARKRPASDPHSGGATNKSRKMVGSFSKSTTPFKSTSSTGVGAGLTPTSKVMWSQADPELSERYQGKCKMLEQSLNIKENEKLAAVTRAEVAKKGHSQIDKKYQDAKISLRNKDREVEGLKNANQELSAELDELRKEGNENVMLGYSIMRKAVARKFPDCNMIELDQLATEEARKGDQPTSTPTDEPLQVEAGGQDPPHANELAIRSSEAGPHQATRE</sequence>
<feature type="region of interest" description="Disordered" evidence="2">
    <location>
        <begin position="204"/>
        <end position="249"/>
    </location>
</feature>
<comment type="caution">
    <text evidence="3">The sequence shown here is derived from an EMBL/GenBank/DDBJ whole genome shotgun (WGS) entry which is preliminary data.</text>
</comment>
<gene>
    <name evidence="3" type="ORF">FNV43_RR09709</name>
</gene>
<keyword evidence="4" id="KW-1185">Reference proteome</keyword>
<protein>
    <submittedName>
        <fullName evidence="3">Uncharacterized protein</fullName>
    </submittedName>
</protein>
<reference evidence="3" key="1">
    <citation type="submission" date="2020-03" db="EMBL/GenBank/DDBJ databases">
        <title>A high-quality chromosome-level genome assembly of a woody plant with both climbing and erect habits, Rhamnella rubrinervis.</title>
        <authorList>
            <person name="Lu Z."/>
            <person name="Yang Y."/>
            <person name="Zhu X."/>
            <person name="Sun Y."/>
        </authorList>
    </citation>
    <scope>NUCLEOTIDE SEQUENCE</scope>
    <source>
        <strain evidence="3">BYM</strain>
        <tissue evidence="3">Leaf</tissue>
    </source>
</reference>
<proteinExistence type="predicted"/>
<feature type="compositionally biased region" description="Low complexity" evidence="2">
    <location>
        <begin position="227"/>
        <end position="241"/>
    </location>
</feature>
<dbReference type="AlphaFoldDB" id="A0A8K0MKL9"/>
<organism evidence="3 4">
    <name type="scientific">Rhamnella rubrinervis</name>
    <dbReference type="NCBI Taxonomy" id="2594499"/>
    <lineage>
        <taxon>Eukaryota</taxon>
        <taxon>Viridiplantae</taxon>
        <taxon>Streptophyta</taxon>
        <taxon>Embryophyta</taxon>
        <taxon>Tracheophyta</taxon>
        <taxon>Spermatophyta</taxon>
        <taxon>Magnoliopsida</taxon>
        <taxon>eudicotyledons</taxon>
        <taxon>Gunneridae</taxon>
        <taxon>Pentapetalae</taxon>
        <taxon>rosids</taxon>
        <taxon>fabids</taxon>
        <taxon>Rosales</taxon>
        <taxon>Rhamnaceae</taxon>
        <taxon>rhamnoid group</taxon>
        <taxon>Rhamneae</taxon>
        <taxon>Rhamnella</taxon>
    </lineage>
</organism>
<accession>A0A8K0MKL9</accession>
<name>A0A8K0MKL9_9ROSA</name>
<evidence type="ECO:0000256" key="2">
    <source>
        <dbReference type="SAM" id="MobiDB-lite"/>
    </source>
</evidence>